<reference evidence="2 3" key="1">
    <citation type="submission" date="2019-03" db="EMBL/GenBank/DDBJ databases">
        <title>First draft genome of Liparis tanakae, snailfish: a comprehensive survey of snailfish specific genes.</title>
        <authorList>
            <person name="Kim W."/>
            <person name="Song I."/>
            <person name="Jeong J.-H."/>
            <person name="Kim D."/>
            <person name="Kim S."/>
            <person name="Ryu S."/>
            <person name="Song J.Y."/>
            <person name="Lee S.K."/>
        </authorList>
    </citation>
    <scope>NUCLEOTIDE SEQUENCE [LARGE SCALE GENOMIC DNA]</scope>
    <source>
        <tissue evidence="2">Muscle</tissue>
    </source>
</reference>
<comment type="caution">
    <text evidence="2">The sequence shown here is derived from an EMBL/GenBank/DDBJ whole genome shotgun (WGS) entry which is preliminary data.</text>
</comment>
<dbReference type="AlphaFoldDB" id="A0A4Z2G516"/>
<protein>
    <submittedName>
        <fullName evidence="2">Uncharacterized protein</fullName>
    </submittedName>
</protein>
<feature type="region of interest" description="Disordered" evidence="1">
    <location>
        <begin position="29"/>
        <end position="50"/>
    </location>
</feature>
<dbReference type="EMBL" id="SRLO01000689">
    <property type="protein sequence ID" value="TNN48609.1"/>
    <property type="molecule type" value="Genomic_DNA"/>
</dbReference>
<evidence type="ECO:0000256" key="1">
    <source>
        <dbReference type="SAM" id="MobiDB-lite"/>
    </source>
</evidence>
<accession>A0A4Z2G516</accession>
<gene>
    <name evidence="2" type="ORF">EYF80_041196</name>
</gene>
<dbReference type="Proteomes" id="UP000314294">
    <property type="component" value="Unassembled WGS sequence"/>
</dbReference>
<keyword evidence="3" id="KW-1185">Reference proteome</keyword>
<proteinExistence type="predicted"/>
<evidence type="ECO:0000313" key="2">
    <source>
        <dbReference type="EMBL" id="TNN48609.1"/>
    </source>
</evidence>
<sequence>MVRLSECRRDDAVLELNLHVAFWRVHGTTAGDEQPHHRSQPKANGNGRDPSPLICCSPRIKAALIEFGACLWCLPCIQRNTGHHSWHGSHSNTQHTANVAMVTAVRPDEYQREVPATHFPRLHFHITTRPERQHSDDVTMYSDCERPLDARPVLTVDRNRKGE</sequence>
<evidence type="ECO:0000313" key="3">
    <source>
        <dbReference type="Proteomes" id="UP000314294"/>
    </source>
</evidence>
<organism evidence="2 3">
    <name type="scientific">Liparis tanakae</name>
    <name type="common">Tanaka's snailfish</name>
    <dbReference type="NCBI Taxonomy" id="230148"/>
    <lineage>
        <taxon>Eukaryota</taxon>
        <taxon>Metazoa</taxon>
        <taxon>Chordata</taxon>
        <taxon>Craniata</taxon>
        <taxon>Vertebrata</taxon>
        <taxon>Euteleostomi</taxon>
        <taxon>Actinopterygii</taxon>
        <taxon>Neopterygii</taxon>
        <taxon>Teleostei</taxon>
        <taxon>Neoteleostei</taxon>
        <taxon>Acanthomorphata</taxon>
        <taxon>Eupercaria</taxon>
        <taxon>Perciformes</taxon>
        <taxon>Cottioidei</taxon>
        <taxon>Cottales</taxon>
        <taxon>Liparidae</taxon>
        <taxon>Liparis</taxon>
    </lineage>
</organism>
<name>A0A4Z2G516_9TELE</name>